<comment type="caution">
    <text evidence="2">The sequence shown here is derived from an EMBL/GenBank/DDBJ whole genome shotgun (WGS) entry which is preliminary data.</text>
</comment>
<organism evidence="2 3">
    <name type="scientific">Amygdalobacter nucleatus</name>
    <dbReference type="NCBI Taxonomy" id="3029274"/>
    <lineage>
        <taxon>Bacteria</taxon>
        <taxon>Bacillati</taxon>
        <taxon>Bacillota</taxon>
        <taxon>Clostridia</taxon>
        <taxon>Eubacteriales</taxon>
        <taxon>Oscillospiraceae</taxon>
        <taxon>Amygdalobacter</taxon>
    </lineage>
</organism>
<dbReference type="RefSeq" id="WP_066714119.1">
    <property type="nucleotide sequence ID" value="NZ_JARFNM010000001.1"/>
</dbReference>
<feature type="chain" id="PRO_5038937733" description="Lipoprotein" evidence="1">
    <location>
        <begin position="20"/>
        <end position="117"/>
    </location>
</feature>
<sequence>MYKRILAILFAIFSLAACSKSKDLRIVKHYLTTDWDTKRYVIEGEVQNNGKETRENVTISYELKMKDGKKYAVGEVVIPKLNANADIKEFRLDIQDKVKDIKDFTLTEVETFYGEIK</sequence>
<feature type="signal peptide" evidence="1">
    <location>
        <begin position="1"/>
        <end position="19"/>
    </location>
</feature>
<evidence type="ECO:0000313" key="2">
    <source>
        <dbReference type="EMBL" id="KXB40920.1"/>
    </source>
</evidence>
<protein>
    <recommendedName>
        <fullName evidence="4">Lipoprotein</fullName>
    </recommendedName>
</protein>
<accession>A0A133YCP2</accession>
<reference evidence="3" key="1">
    <citation type="submission" date="2016-01" db="EMBL/GenBank/DDBJ databases">
        <authorList>
            <person name="Mitreva M."/>
            <person name="Pepin K.H."/>
            <person name="Mihindukulasuriya K.A."/>
            <person name="Fulton R."/>
            <person name="Fronick C."/>
            <person name="O'Laughlin M."/>
            <person name="Miner T."/>
            <person name="Herter B."/>
            <person name="Rosa B.A."/>
            <person name="Cordes M."/>
            <person name="Tomlinson C."/>
            <person name="Wollam A."/>
            <person name="Palsikar V.B."/>
            <person name="Mardis E.R."/>
            <person name="Wilson R.K."/>
        </authorList>
    </citation>
    <scope>NUCLEOTIDE SEQUENCE [LARGE SCALE GENOMIC DNA]</scope>
    <source>
        <strain evidence="3">KA00274</strain>
    </source>
</reference>
<evidence type="ECO:0000256" key="1">
    <source>
        <dbReference type="SAM" id="SignalP"/>
    </source>
</evidence>
<dbReference type="Proteomes" id="UP000070080">
    <property type="component" value="Unassembled WGS sequence"/>
</dbReference>
<name>A0A133YCP2_9FIRM</name>
<gene>
    <name evidence="2" type="ORF">HMPREF1872_00798</name>
</gene>
<dbReference type="AlphaFoldDB" id="A0A133YCP2"/>
<keyword evidence="3" id="KW-1185">Reference proteome</keyword>
<proteinExistence type="predicted"/>
<keyword evidence="1" id="KW-0732">Signal</keyword>
<dbReference type="EMBL" id="LSCV01000023">
    <property type="protein sequence ID" value="KXB40920.1"/>
    <property type="molecule type" value="Genomic_DNA"/>
</dbReference>
<evidence type="ECO:0000313" key="3">
    <source>
        <dbReference type="Proteomes" id="UP000070080"/>
    </source>
</evidence>
<dbReference type="STRING" id="1497955.HMPREF1872_00798"/>
<dbReference type="PROSITE" id="PS51257">
    <property type="entry name" value="PROKAR_LIPOPROTEIN"/>
    <property type="match status" value="1"/>
</dbReference>
<evidence type="ECO:0008006" key="4">
    <source>
        <dbReference type="Google" id="ProtNLM"/>
    </source>
</evidence>